<evidence type="ECO:0000313" key="1">
    <source>
        <dbReference type="Proteomes" id="UP000887579"/>
    </source>
</evidence>
<accession>A0AC34GIV4</accession>
<dbReference type="Proteomes" id="UP000887579">
    <property type="component" value="Unplaced"/>
</dbReference>
<organism evidence="1 2">
    <name type="scientific">Panagrolaimus sp. ES5</name>
    <dbReference type="NCBI Taxonomy" id="591445"/>
    <lineage>
        <taxon>Eukaryota</taxon>
        <taxon>Metazoa</taxon>
        <taxon>Ecdysozoa</taxon>
        <taxon>Nematoda</taxon>
        <taxon>Chromadorea</taxon>
        <taxon>Rhabditida</taxon>
        <taxon>Tylenchina</taxon>
        <taxon>Panagrolaimomorpha</taxon>
        <taxon>Panagrolaimoidea</taxon>
        <taxon>Panagrolaimidae</taxon>
        <taxon>Panagrolaimus</taxon>
    </lineage>
</organism>
<reference evidence="2" key="1">
    <citation type="submission" date="2022-11" db="UniProtKB">
        <authorList>
            <consortium name="WormBaseParasite"/>
        </authorList>
    </citation>
    <scope>IDENTIFICATION</scope>
</reference>
<evidence type="ECO:0000313" key="2">
    <source>
        <dbReference type="WBParaSite" id="ES5_v2.g29605.t1"/>
    </source>
</evidence>
<protein>
    <submittedName>
        <fullName evidence="2">Uncharacterized protein</fullName>
    </submittedName>
</protein>
<sequence length="130" mass="13985">MFLDICEGISYFDGDTTDGWDDLENNGKGVGTLDKTMCADPCICSDTACYKLNPDDPAVSLYPHCETPMTDCYIAVILNSPGELVNVDDATDTFTSDNQVEMGTYDLKGVEDADAYLRATQIGCAGCPVI</sequence>
<dbReference type="WBParaSite" id="ES5_v2.g29605.t1">
    <property type="protein sequence ID" value="ES5_v2.g29605.t1"/>
    <property type="gene ID" value="ES5_v2.g29605"/>
</dbReference>
<name>A0AC34GIV4_9BILA</name>
<proteinExistence type="predicted"/>